<dbReference type="Gene3D" id="3.40.190.10">
    <property type="entry name" value="Periplasmic binding protein-like II"/>
    <property type="match status" value="2"/>
</dbReference>
<proteinExistence type="predicted"/>
<accession>A0A1U9VEU1</accession>
<protein>
    <submittedName>
        <fullName evidence="1">Uncharacterized protein</fullName>
    </submittedName>
</protein>
<evidence type="ECO:0000313" key="1">
    <source>
        <dbReference type="EMBL" id="AQW29096.1"/>
    </source>
</evidence>
<dbReference type="AlphaFoldDB" id="A0A1U9VEU1"/>
<dbReference type="Proteomes" id="UP000189628">
    <property type="component" value="Chromosome"/>
</dbReference>
<dbReference type="RefSeq" id="WP_052312476.1">
    <property type="nucleotide sequence ID" value="NZ_CP019911.1"/>
</dbReference>
<name>A0A1U9VEU1_9RALS</name>
<sequence>MHDPRHHTLLHAGPLSSVWPRWLVLAGVPNRRPAHALTFEPFYLSIQAALMAWVSRWSDLPRWPGDLEEGRLVGLFPGLALPARSDYGYCPARNLDDDVVQAFCAWLEAARMLRGPNVSGLAPARNGGNAA</sequence>
<gene>
    <name evidence="1" type="ORF">B0B51_03085</name>
</gene>
<dbReference type="EMBL" id="CP019911">
    <property type="protein sequence ID" value="AQW29096.1"/>
    <property type="molecule type" value="Genomic_DNA"/>
</dbReference>
<reference evidence="1 2" key="1">
    <citation type="submission" date="2017-02" db="EMBL/GenBank/DDBJ databases">
        <title>Blood Disease Bacterium A2-HR MARDI.</title>
        <authorList>
            <person name="Badrun R."/>
            <person name="Abu Bakar N."/>
            <person name="Laboh R."/>
        </authorList>
    </citation>
    <scope>NUCLEOTIDE SEQUENCE [LARGE SCALE GENOMIC DNA]</scope>
    <source>
        <strain evidence="1 2">A2-HR MARDI</strain>
    </source>
</reference>
<dbReference type="SUPFAM" id="SSF53850">
    <property type="entry name" value="Periplasmic binding protein-like II"/>
    <property type="match status" value="1"/>
</dbReference>
<organism evidence="1 2">
    <name type="scientific">blood disease bacterium A2-HR MARDI</name>
    <dbReference type="NCBI Taxonomy" id="1944648"/>
    <lineage>
        <taxon>Bacteria</taxon>
        <taxon>Pseudomonadati</taxon>
        <taxon>Pseudomonadota</taxon>
        <taxon>Betaproteobacteria</taxon>
        <taxon>Burkholderiales</taxon>
        <taxon>Burkholderiaceae</taxon>
        <taxon>Ralstonia</taxon>
        <taxon>Ralstonia solanacearum species complex</taxon>
    </lineage>
</organism>
<evidence type="ECO:0000313" key="2">
    <source>
        <dbReference type="Proteomes" id="UP000189628"/>
    </source>
</evidence>